<reference evidence="7" key="1">
    <citation type="submission" date="2018-05" db="EMBL/GenBank/DDBJ databases">
        <authorList>
            <person name="Lanie J.A."/>
            <person name="Ng W.-L."/>
            <person name="Kazmierczak K.M."/>
            <person name="Andrzejewski T.M."/>
            <person name="Davidsen T.M."/>
            <person name="Wayne K.J."/>
            <person name="Tettelin H."/>
            <person name="Glass J.I."/>
            <person name="Rusch D."/>
            <person name="Podicherti R."/>
            <person name="Tsui H.-C.T."/>
            <person name="Winkler M.E."/>
        </authorList>
    </citation>
    <scope>NUCLEOTIDE SEQUENCE</scope>
</reference>
<keyword evidence="5 6" id="KW-0472">Membrane</keyword>
<comment type="subcellular location">
    <subcellularLocation>
        <location evidence="1">Cell membrane</location>
    </subcellularLocation>
</comment>
<feature type="transmembrane region" description="Helical" evidence="6">
    <location>
        <begin position="148"/>
        <end position="170"/>
    </location>
</feature>
<evidence type="ECO:0000256" key="1">
    <source>
        <dbReference type="ARBA" id="ARBA00004236"/>
    </source>
</evidence>
<name>A0A382K2G8_9ZZZZ</name>
<evidence type="ECO:0008006" key="8">
    <source>
        <dbReference type="Google" id="ProtNLM"/>
    </source>
</evidence>
<accession>A0A382K2G8</accession>
<keyword evidence="3 6" id="KW-0812">Transmembrane</keyword>
<dbReference type="GO" id="GO:0044781">
    <property type="term" value="P:bacterial-type flagellum organization"/>
    <property type="evidence" value="ECO:0007669"/>
    <property type="project" value="InterPro"/>
</dbReference>
<proteinExistence type="predicted"/>
<keyword evidence="2" id="KW-1003">Cell membrane</keyword>
<dbReference type="AlphaFoldDB" id="A0A382K2G8"/>
<dbReference type="EMBL" id="UINC01077292">
    <property type="protein sequence ID" value="SVC17287.1"/>
    <property type="molecule type" value="Genomic_DNA"/>
</dbReference>
<gene>
    <name evidence="7" type="ORF">METZ01_LOCUS270141</name>
</gene>
<dbReference type="InterPro" id="IPR022781">
    <property type="entry name" value="Flagellar_biosynth_FliO"/>
</dbReference>
<evidence type="ECO:0000256" key="5">
    <source>
        <dbReference type="ARBA" id="ARBA00023136"/>
    </source>
</evidence>
<protein>
    <recommendedName>
        <fullName evidence="8">Flagellar protein</fullName>
    </recommendedName>
</protein>
<evidence type="ECO:0000256" key="3">
    <source>
        <dbReference type="ARBA" id="ARBA00022692"/>
    </source>
</evidence>
<dbReference type="Pfam" id="PF04347">
    <property type="entry name" value="FliO"/>
    <property type="match status" value="1"/>
</dbReference>
<feature type="non-terminal residue" evidence="7">
    <location>
        <position position="1"/>
    </location>
</feature>
<evidence type="ECO:0000313" key="7">
    <source>
        <dbReference type="EMBL" id="SVC17287.1"/>
    </source>
</evidence>
<evidence type="ECO:0000256" key="6">
    <source>
        <dbReference type="SAM" id="Phobius"/>
    </source>
</evidence>
<evidence type="ECO:0000256" key="2">
    <source>
        <dbReference type="ARBA" id="ARBA00022475"/>
    </source>
</evidence>
<evidence type="ECO:0000256" key="4">
    <source>
        <dbReference type="ARBA" id="ARBA00022989"/>
    </source>
</evidence>
<organism evidence="7">
    <name type="scientific">marine metagenome</name>
    <dbReference type="NCBI Taxonomy" id="408172"/>
    <lineage>
        <taxon>unclassified sequences</taxon>
        <taxon>metagenomes</taxon>
        <taxon>ecological metagenomes</taxon>
    </lineage>
</organism>
<keyword evidence="4 6" id="KW-1133">Transmembrane helix</keyword>
<sequence>VAREGTPKDSVPSLSEQMNDCWMDMDMPKRSQEGIEAPQVRRRPLQRWWSALLATTLAFGVGAEQATASEAADATIMEAVPADVSQATSDADTATTVELSQVATVSDTDQIPESDQIADTEQASLAGEEPLLWTEDDVAGQEMSMMPLIAKVCMGLGLVVALAWGSVWLLRRTTLGQGAVGVGSVVRVMERTWLGPKKAIFLVDIAGRTLALGVTDEQISVLSSWEEGQIDAAQPTPATTGTFAIQLKSLLKRGHGANDGVEGEAMTVGANS</sequence>
<dbReference type="GO" id="GO:0016020">
    <property type="term" value="C:membrane"/>
    <property type="evidence" value="ECO:0007669"/>
    <property type="project" value="InterPro"/>
</dbReference>